<comment type="caution">
    <text evidence="2">The sequence shown here is derived from an EMBL/GenBank/DDBJ whole genome shotgun (WGS) entry which is preliminary data.</text>
</comment>
<protein>
    <submittedName>
        <fullName evidence="2">2932_t:CDS:1</fullName>
    </submittedName>
</protein>
<evidence type="ECO:0000313" key="3">
    <source>
        <dbReference type="Proteomes" id="UP000789572"/>
    </source>
</evidence>
<dbReference type="OrthoDB" id="2442751at2759"/>
<dbReference type="Proteomes" id="UP000789572">
    <property type="component" value="Unassembled WGS sequence"/>
</dbReference>
<feature type="compositionally biased region" description="Basic and acidic residues" evidence="1">
    <location>
        <begin position="261"/>
        <end position="276"/>
    </location>
</feature>
<dbReference type="AlphaFoldDB" id="A0A9N9D1M3"/>
<feature type="non-terminal residue" evidence="2">
    <location>
        <position position="283"/>
    </location>
</feature>
<dbReference type="EMBL" id="CAJVPJ010002356">
    <property type="protein sequence ID" value="CAG8619316.1"/>
    <property type="molecule type" value="Genomic_DNA"/>
</dbReference>
<evidence type="ECO:0000256" key="1">
    <source>
        <dbReference type="SAM" id="MobiDB-lite"/>
    </source>
</evidence>
<organism evidence="2 3">
    <name type="scientific">Paraglomus occultum</name>
    <dbReference type="NCBI Taxonomy" id="144539"/>
    <lineage>
        <taxon>Eukaryota</taxon>
        <taxon>Fungi</taxon>
        <taxon>Fungi incertae sedis</taxon>
        <taxon>Mucoromycota</taxon>
        <taxon>Glomeromycotina</taxon>
        <taxon>Glomeromycetes</taxon>
        <taxon>Paraglomerales</taxon>
        <taxon>Paraglomeraceae</taxon>
        <taxon>Paraglomus</taxon>
    </lineage>
</organism>
<proteinExistence type="predicted"/>
<name>A0A9N9D1M3_9GLOM</name>
<gene>
    <name evidence="2" type="ORF">POCULU_LOCUS8341</name>
</gene>
<feature type="region of interest" description="Disordered" evidence="1">
    <location>
        <begin position="250"/>
        <end position="283"/>
    </location>
</feature>
<accession>A0A9N9D1M3</accession>
<sequence>MPSISTVEPDSFDVDALRNKYSDRTLVTADKNCKGFKVLPSNYNPTLCDIHNGFHFFSSPTQPIITRCFCHKYHTYFSSQHLSLSPIPDTTPASTTESSNSMEIDLDAKLYKSLNNVPKSSFQPKHNIVHPFPNCYSNIRQDTNNQISFLTFSHHAHTCIVCKTKDVPCIMLTDNNHSLDPNALIFKTEVGGFPAHSQCIHKLKLKLAKPTSPMNWEQRGLYCKIKFSQLSVEDKRVLFKTFLEKLPKKIKTTDKQSNNNTDEKETSNDSKQKDVNNKQSKQK</sequence>
<reference evidence="2" key="1">
    <citation type="submission" date="2021-06" db="EMBL/GenBank/DDBJ databases">
        <authorList>
            <person name="Kallberg Y."/>
            <person name="Tangrot J."/>
            <person name="Rosling A."/>
        </authorList>
    </citation>
    <scope>NUCLEOTIDE SEQUENCE</scope>
    <source>
        <strain evidence="2">IA702</strain>
    </source>
</reference>
<evidence type="ECO:0000313" key="2">
    <source>
        <dbReference type="EMBL" id="CAG8619316.1"/>
    </source>
</evidence>
<keyword evidence="3" id="KW-1185">Reference proteome</keyword>